<accession>A0ABV6YL90</accession>
<dbReference type="SUPFAM" id="SSF55174">
    <property type="entry name" value="Alpha-L RNA-binding motif"/>
    <property type="match status" value="1"/>
</dbReference>
<keyword evidence="4" id="KW-1185">Reference proteome</keyword>
<proteinExistence type="predicted"/>
<evidence type="ECO:0000313" key="4">
    <source>
        <dbReference type="Proteomes" id="UP001593833"/>
    </source>
</evidence>
<dbReference type="PROSITE" id="PS50889">
    <property type="entry name" value="S4"/>
    <property type="match status" value="1"/>
</dbReference>
<dbReference type="EMBL" id="JBHPKH010000072">
    <property type="protein sequence ID" value="MFC1573087.1"/>
    <property type="molecule type" value="Genomic_DNA"/>
</dbReference>
<evidence type="ECO:0000256" key="1">
    <source>
        <dbReference type="PROSITE-ProRule" id="PRU00182"/>
    </source>
</evidence>
<keyword evidence="1" id="KW-0694">RNA-binding</keyword>
<dbReference type="Pfam" id="PF13275">
    <property type="entry name" value="S4_2"/>
    <property type="match status" value="1"/>
</dbReference>
<comment type="caution">
    <text evidence="3">The sequence shown here is derived from an EMBL/GenBank/DDBJ whole genome shotgun (WGS) entry which is preliminary data.</text>
</comment>
<dbReference type="SMART" id="SM00363">
    <property type="entry name" value="S4"/>
    <property type="match status" value="1"/>
</dbReference>
<evidence type="ECO:0000259" key="2">
    <source>
        <dbReference type="SMART" id="SM00363"/>
    </source>
</evidence>
<dbReference type="Proteomes" id="UP001593833">
    <property type="component" value="Unassembled WGS sequence"/>
</dbReference>
<dbReference type="Gene3D" id="3.10.290.10">
    <property type="entry name" value="RNA-binding S4 domain"/>
    <property type="match status" value="1"/>
</dbReference>
<sequence length="80" mass="8913">MERIRLEIHTPEIRLDGALKFSAMVGTGGEAKFLIQSGLVRVNGEVETRRSHRVRSGDRIELLDEDGQLRAILEVEASSP</sequence>
<dbReference type="InterPro" id="IPR002942">
    <property type="entry name" value="S4_RNA-bd"/>
</dbReference>
<evidence type="ECO:0000313" key="3">
    <source>
        <dbReference type="EMBL" id="MFC1573087.1"/>
    </source>
</evidence>
<dbReference type="CDD" id="cd00165">
    <property type="entry name" value="S4"/>
    <property type="match status" value="1"/>
</dbReference>
<name>A0ABV6YL90_UNCEI</name>
<feature type="domain" description="RNA-binding S4" evidence="2">
    <location>
        <begin position="13"/>
        <end position="77"/>
    </location>
</feature>
<organism evidence="3 4">
    <name type="scientific">Eiseniibacteriota bacterium</name>
    <dbReference type="NCBI Taxonomy" id="2212470"/>
    <lineage>
        <taxon>Bacteria</taxon>
        <taxon>Candidatus Eiseniibacteriota</taxon>
    </lineage>
</organism>
<reference evidence="3 4" key="1">
    <citation type="submission" date="2024-09" db="EMBL/GenBank/DDBJ databases">
        <authorList>
            <person name="D'Angelo T."/>
        </authorList>
    </citation>
    <scope>NUCLEOTIDE SEQUENCE [LARGE SCALE GENOMIC DNA]</scope>
    <source>
        <strain evidence="3">SAG AM-320-E07</strain>
    </source>
</reference>
<gene>
    <name evidence="3" type="ORF">ACFL6M_05755</name>
</gene>
<protein>
    <submittedName>
        <fullName evidence="3">RNA-binding S4 domain-containing protein</fullName>
    </submittedName>
</protein>
<dbReference type="InterPro" id="IPR036986">
    <property type="entry name" value="S4_RNA-bd_sf"/>
</dbReference>